<name>A0ABX0XMW2_9SPHN</name>
<dbReference type="PRINTS" id="PR00081">
    <property type="entry name" value="GDHRDH"/>
</dbReference>
<keyword evidence="4" id="KW-1185">Reference proteome</keyword>
<dbReference type="InterPro" id="IPR036291">
    <property type="entry name" value="NAD(P)-bd_dom_sf"/>
</dbReference>
<protein>
    <submittedName>
        <fullName evidence="3">NAD(P)-dependent dehydrogenase (Short-subunit alcohol dehydrogenase family)</fullName>
    </submittedName>
</protein>
<dbReference type="NCBIfam" id="NF004513">
    <property type="entry name" value="PRK05854.1"/>
    <property type="match status" value="1"/>
</dbReference>
<gene>
    <name evidence="3" type="ORF">GGR88_002093</name>
</gene>
<organism evidence="3 4">
    <name type="scientific">Sphingomonas jejuensis</name>
    <dbReference type="NCBI Taxonomy" id="904715"/>
    <lineage>
        <taxon>Bacteria</taxon>
        <taxon>Pseudomonadati</taxon>
        <taxon>Pseudomonadota</taxon>
        <taxon>Alphaproteobacteria</taxon>
        <taxon>Sphingomonadales</taxon>
        <taxon>Sphingomonadaceae</taxon>
        <taxon>Sphingomonas</taxon>
    </lineage>
</organism>
<dbReference type="Proteomes" id="UP000734218">
    <property type="component" value="Unassembled WGS sequence"/>
</dbReference>
<comment type="similarity">
    <text evidence="2">Belongs to the short-chain dehydrogenases/reductases (SDR) family.</text>
</comment>
<dbReference type="PRINTS" id="PR00080">
    <property type="entry name" value="SDRFAMILY"/>
</dbReference>
<dbReference type="NCBIfam" id="NF004846">
    <property type="entry name" value="PRK06197.1"/>
    <property type="match status" value="1"/>
</dbReference>
<sequence length="323" mass="34275">MSRWTVSDIPPQQGRTAVVTGAGGLGFEDALALARAGADVIVASRDPMKGSDAVGRIHATVPGASVRFERLDLADLRSVHMFADRLAERHDRLDLLINNAGVMVPPARSVTADGFELQMGTNYLGHFALTGRLLPLLKRAPAARVVSLSSIAAPQGAIDFDDLNAEKGYRPMPVYAQSKLACLMFAFELQRRSAANGWGVTSIAAHPGVARTDLLHNGPGRSSLHGLVRSFLPFLFQPVAQGALPTLFAATATDAVPGGYYGPDRLAETRGHPTAAKVPPQARDEAVAERLWRVSEAMTGVIFDKDESGRRAAPKLVGITAAA</sequence>
<evidence type="ECO:0000313" key="4">
    <source>
        <dbReference type="Proteomes" id="UP000734218"/>
    </source>
</evidence>
<dbReference type="CDD" id="cd05327">
    <property type="entry name" value="retinol-DH_like_SDR_c_like"/>
    <property type="match status" value="1"/>
</dbReference>
<reference evidence="3 4" key="1">
    <citation type="submission" date="2020-03" db="EMBL/GenBank/DDBJ databases">
        <title>Genomic Encyclopedia of Type Strains, Phase IV (KMG-IV): sequencing the most valuable type-strain genomes for metagenomic binning, comparative biology and taxonomic classification.</title>
        <authorList>
            <person name="Goeker M."/>
        </authorList>
    </citation>
    <scope>NUCLEOTIDE SEQUENCE [LARGE SCALE GENOMIC DNA]</scope>
    <source>
        <strain evidence="3 4">DSM 27651</strain>
    </source>
</reference>
<evidence type="ECO:0000256" key="2">
    <source>
        <dbReference type="RuleBase" id="RU000363"/>
    </source>
</evidence>
<proteinExistence type="inferred from homology"/>
<dbReference type="PANTHER" id="PTHR43157">
    <property type="entry name" value="PHOSPHATIDYLINOSITOL-GLYCAN BIOSYNTHESIS CLASS F PROTEIN-RELATED"/>
    <property type="match status" value="1"/>
</dbReference>
<dbReference type="EMBL" id="JAATJE010000002">
    <property type="protein sequence ID" value="NJC34579.1"/>
    <property type="molecule type" value="Genomic_DNA"/>
</dbReference>
<dbReference type="RefSeq" id="WP_167954668.1">
    <property type="nucleotide sequence ID" value="NZ_JAATJE010000002.1"/>
</dbReference>
<evidence type="ECO:0000313" key="3">
    <source>
        <dbReference type="EMBL" id="NJC34579.1"/>
    </source>
</evidence>
<dbReference type="PANTHER" id="PTHR43157:SF31">
    <property type="entry name" value="PHOSPHATIDYLINOSITOL-GLYCAN BIOSYNTHESIS CLASS F PROTEIN"/>
    <property type="match status" value="1"/>
</dbReference>
<accession>A0ABX0XMW2</accession>
<keyword evidence="1" id="KW-0560">Oxidoreductase</keyword>
<dbReference type="InterPro" id="IPR002347">
    <property type="entry name" value="SDR_fam"/>
</dbReference>
<comment type="caution">
    <text evidence="3">The sequence shown here is derived from an EMBL/GenBank/DDBJ whole genome shotgun (WGS) entry which is preliminary data.</text>
</comment>
<evidence type="ECO:0000256" key="1">
    <source>
        <dbReference type="ARBA" id="ARBA00023002"/>
    </source>
</evidence>
<dbReference type="SUPFAM" id="SSF51735">
    <property type="entry name" value="NAD(P)-binding Rossmann-fold domains"/>
    <property type="match status" value="1"/>
</dbReference>
<dbReference type="Pfam" id="PF00106">
    <property type="entry name" value="adh_short"/>
    <property type="match status" value="1"/>
</dbReference>
<dbReference type="Gene3D" id="3.40.50.720">
    <property type="entry name" value="NAD(P)-binding Rossmann-like Domain"/>
    <property type="match status" value="1"/>
</dbReference>